<evidence type="ECO:0000313" key="3">
    <source>
        <dbReference type="Proteomes" id="UP000799537"/>
    </source>
</evidence>
<sequence>MANQHKNDRNTPTSSKYAGGTPEHQNGRYQERGGQWPRQEQGRRDTNSSAGFQQTPQNTPQDVWWPHSPAPWTSPQPSPARKMTYWYNWREFHVQVPGLQTYVDLVRGLRHPNSSGRCVATKSDSAEMRLSLEAGTDQQGQGQIAFDGLVVSEESSSTVKDGETRRWSY</sequence>
<accession>A0A6A6CDI2</accession>
<feature type="region of interest" description="Disordered" evidence="1">
    <location>
        <begin position="1"/>
        <end position="80"/>
    </location>
</feature>
<dbReference type="AlphaFoldDB" id="A0A6A6CDI2"/>
<gene>
    <name evidence="2" type="ORF">M409DRAFT_56142</name>
</gene>
<dbReference type="EMBL" id="ML993601">
    <property type="protein sequence ID" value="KAF2165277.1"/>
    <property type="molecule type" value="Genomic_DNA"/>
</dbReference>
<dbReference type="GeneID" id="54566476"/>
<evidence type="ECO:0000313" key="2">
    <source>
        <dbReference type="EMBL" id="KAF2165277.1"/>
    </source>
</evidence>
<feature type="compositionally biased region" description="Pro residues" evidence="1">
    <location>
        <begin position="68"/>
        <end position="78"/>
    </location>
</feature>
<name>A0A6A6CDI2_ZASCE</name>
<evidence type="ECO:0000256" key="1">
    <source>
        <dbReference type="SAM" id="MobiDB-lite"/>
    </source>
</evidence>
<dbReference type="Proteomes" id="UP000799537">
    <property type="component" value="Unassembled WGS sequence"/>
</dbReference>
<dbReference type="RefSeq" id="XP_033666166.1">
    <property type="nucleotide sequence ID" value="XM_033813204.1"/>
</dbReference>
<organism evidence="2 3">
    <name type="scientific">Zasmidium cellare ATCC 36951</name>
    <dbReference type="NCBI Taxonomy" id="1080233"/>
    <lineage>
        <taxon>Eukaryota</taxon>
        <taxon>Fungi</taxon>
        <taxon>Dikarya</taxon>
        <taxon>Ascomycota</taxon>
        <taxon>Pezizomycotina</taxon>
        <taxon>Dothideomycetes</taxon>
        <taxon>Dothideomycetidae</taxon>
        <taxon>Mycosphaerellales</taxon>
        <taxon>Mycosphaerellaceae</taxon>
        <taxon>Zasmidium</taxon>
    </lineage>
</organism>
<protein>
    <submittedName>
        <fullName evidence="2">Uncharacterized protein</fullName>
    </submittedName>
</protein>
<proteinExistence type="predicted"/>
<keyword evidence="3" id="KW-1185">Reference proteome</keyword>
<feature type="compositionally biased region" description="Polar residues" evidence="1">
    <location>
        <begin position="47"/>
        <end position="61"/>
    </location>
</feature>
<reference evidence="2" key="1">
    <citation type="journal article" date="2020" name="Stud. Mycol.">
        <title>101 Dothideomycetes genomes: a test case for predicting lifestyles and emergence of pathogens.</title>
        <authorList>
            <person name="Haridas S."/>
            <person name="Albert R."/>
            <person name="Binder M."/>
            <person name="Bloem J."/>
            <person name="Labutti K."/>
            <person name="Salamov A."/>
            <person name="Andreopoulos B."/>
            <person name="Baker S."/>
            <person name="Barry K."/>
            <person name="Bills G."/>
            <person name="Bluhm B."/>
            <person name="Cannon C."/>
            <person name="Castanera R."/>
            <person name="Culley D."/>
            <person name="Daum C."/>
            <person name="Ezra D."/>
            <person name="Gonzalez J."/>
            <person name="Henrissat B."/>
            <person name="Kuo A."/>
            <person name="Liang C."/>
            <person name="Lipzen A."/>
            <person name="Lutzoni F."/>
            <person name="Magnuson J."/>
            <person name="Mondo S."/>
            <person name="Nolan M."/>
            <person name="Ohm R."/>
            <person name="Pangilinan J."/>
            <person name="Park H.-J."/>
            <person name="Ramirez L."/>
            <person name="Alfaro M."/>
            <person name="Sun H."/>
            <person name="Tritt A."/>
            <person name="Yoshinaga Y."/>
            <person name="Zwiers L.-H."/>
            <person name="Turgeon B."/>
            <person name="Goodwin S."/>
            <person name="Spatafora J."/>
            <person name="Crous P."/>
            <person name="Grigoriev I."/>
        </authorList>
    </citation>
    <scope>NUCLEOTIDE SEQUENCE</scope>
    <source>
        <strain evidence="2">ATCC 36951</strain>
    </source>
</reference>